<name>A0A075AVF2_ROZAC</name>
<dbReference type="HOGENOM" id="CLU_966934_0_0_1"/>
<reference evidence="1 2" key="1">
    <citation type="journal article" date="2013" name="Curr. Biol.">
        <title>Shared signatures of parasitism and phylogenomics unite Cryptomycota and microsporidia.</title>
        <authorList>
            <person name="James T.Y."/>
            <person name="Pelin A."/>
            <person name="Bonen L."/>
            <person name="Ahrendt S."/>
            <person name="Sain D."/>
            <person name="Corradi N."/>
            <person name="Stajich J.E."/>
        </authorList>
    </citation>
    <scope>NUCLEOTIDE SEQUENCE [LARGE SCALE GENOMIC DNA]</scope>
    <source>
        <strain evidence="1 2">CSF55</strain>
    </source>
</reference>
<organism evidence="1 2">
    <name type="scientific">Rozella allomycis (strain CSF55)</name>
    <dbReference type="NCBI Taxonomy" id="988480"/>
    <lineage>
        <taxon>Eukaryota</taxon>
        <taxon>Fungi</taxon>
        <taxon>Fungi incertae sedis</taxon>
        <taxon>Cryptomycota</taxon>
        <taxon>Cryptomycota incertae sedis</taxon>
        <taxon>Rozella</taxon>
    </lineage>
</organism>
<keyword evidence="2" id="KW-1185">Reference proteome</keyword>
<proteinExistence type="predicted"/>
<evidence type="ECO:0000313" key="1">
    <source>
        <dbReference type="EMBL" id="EPZ32524.1"/>
    </source>
</evidence>
<protein>
    <submittedName>
        <fullName evidence="1">Uncharacterized protein</fullName>
    </submittedName>
</protein>
<gene>
    <name evidence="1" type="ORF">O9G_002301</name>
</gene>
<sequence length="288" mass="33812">MILKLYTSVCHLRLRLADSGNHWMDKPMYVQVHDGWQLLSCILQIKQQINSDSISDLFHKESELSVGLDDEYPLSKDEFNQSYLETVERRYEAYHDTKYDNEIHITDENETSDENSGPELLEYQKLSILQSGDKINISSHLKTSKDWLQHVAHCIIENLLDFKELKVITVNYYKYKRNEKDRFHKNDQSSNVNEVELSYWEILRELDVIDSMESINHHGEPCNDLNVLLVDPLVYLNFNKEQFQTEQDDEAGVTLLTSNDLHHELRLISCLNNLSYAAKIEFKSSCKY</sequence>
<dbReference type="AlphaFoldDB" id="A0A075AVF2"/>
<accession>A0A075AVF2</accession>
<evidence type="ECO:0000313" key="2">
    <source>
        <dbReference type="Proteomes" id="UP000030755"/>
    </source>
</evidence>
<dbReference type="Proteomes" id="UP000030755">
    <property type="component" value="Unassembled WGS sequence"/>
</dbReference>
<dbReference type="EMBL" id="KE561145">
    <property type="protein sequence ID" value="EPZ32524.1"/>
    <property type="molecule type" value="Genomic_DNA"/>
</dbReference>